<evidence type="ECO:0000256" key="2">
    <source>
        <dbReference type="ARBA" id="ARBA00022679"/>
    </source>
</evidence>
<accession>A0ABT2UGY5</accession>
<reference evidence="5 6" key="1">
    <citation type="submission" date="2022-09" db="EMBL/GenBank/DDBJ databases">
        <authorList>
            <person name="Han X.L."/>
            <person name="Wang Q."/>
            <person name="Lu T."/>
        </authorList>
    </citation>
    <scope>NUCLEOTIDE SEQUENCE [LARGE SCALE GENOMIC DNA]</scope>
    <source>
        <strain evidence="5 6">WQ 127069</strain>
    </source>
</reference>
<keyword evidence="2" id="KW-0808">Transferase</keyword>
<dbReference type="InterPro" id="IPR039506">
    <property type="entry name" value="SPOB_a"/>
</dbReference>
<evidence type="ECO:0000256" key="1">
    <source>
        <dbReference type="ARBA" id="ARBA00022553"/>
    </source>
</evidence>
<sequence>MGSNRPFNEECFSNQSENGAFLMGDERESDQDLRLIRLFNHYRHDWMNEIQLIFGYVKLRKYDKLESLIQNIKVKVQRESNVSKLGVPELIMYVFSVQAEVKELKLEVEMEHEIHLNELLIDCKELTRLLIAVIEVFKEHAVVHHEHEYGLQLKLTQTVGKLTIDGHYQCDKTGNQLLPALERVRLQSDMNMTWKTNQWDGHSIGVSIELPLNI</sequence>
<protein>
    <submittedName>
        <fullName evidence="5">Spo0B domain-containing protein</fullName>
    </submittedName>
</protein>
<dbReference type="Pfam" id="PF14689">
    <property type="entry name" value="SPOB_a"/>
    <property type="match status" value="1"/>
</dbReference>
<keyword evidence="6" id="KW-1185">Reference proteome</keyword>
<gene>
    <name evidence="5" type="ORF">OB236_14940</name>
</gene>
<dbReference type="EMBL" id="JAOQIO010000050">
    <property type="protein sequence ID" value="MCU6793401.1"/>
    <property type="molecule type" value="Genomic_DNA"/>
</dbReference>
<evidence type="ECO:0000256" key="3">
    <source>
        <dbReference type="ARBA" id="ARBA00022777"/>
    </source>
</evidence>
<feature type="domain" description="SpoOB alpha-helical" evidence="4">
    <location>
        <begin position="34"/>
        <end position="85"/>
    </location>
</feature>
<evidence type="ECO:0000313" key="5">
    <source>
        <dbReference type="EMBL" id="MCU6793401.1"/>
    </source>
</evidence>
<dbReference type="Gene3D" id="1.10.287.130">
    <property type="match status" value="1"/>
</dbReference>
<organism evidence="5 6">
    <name type="scientific">Paenibacillus baimaensis</name>
    <dbReference type="NCBI Taxonomy" id="2982185"/>
    <lineage>
        <taxon>Bacteria</taxon>
        <taxon>Bacillati</taxon>
        <taxon>Bacillota</taxon>
        <taxon>Bacilli</taxon>
        <taxon>Bacillales</taxon>
        <taxon>Paenibacillaceae</taxon>
        <taxon>Paenibacillus</taxon>
    </lineage>
</organism>
<dbReference type="RefSeq" id="WP_262684695.1">
    <property type="nucleotide sequence ID" value="NZ_JAOQIO010000050.1"/>
</dbReference>
<keyword evidence="1" id="KW-0597">Phosphoprotein</keyword>
<evidence type="ECO:0000313" key="6">
    <source>
        <dbReference type="Proteomes" id="UP001652445"/>
    </source>
</evidence>
<proteinExistence type="predicted"/>
<evidence type="ECO:0000259" key="4">
    <source>
        <dbReference type="Pfam" id="PF14689"/>
    </source>
</evidence>
<comment type="caution">
    <text evidence="5">The sequence shown here is derived from an EMBL/GenBank/DDBJ whole genome shotgun (WGS) entry which is preliminary data.</text>
</comment>
<dbReference type="SUPFAM" id="SSF55890">
    <property type="entry name" value="Sporulation response regulatory protein Spo0B"/>
    <property type="match status" value="1"/>
</dbReference>
<dbReference type="InterPro" id="IPR016120">
    <property type="entry name" value="Sig_transdc_His_kin_SpoOB"/>
</dbReference>
<keyword evidence="3" id="KW-0418">Kinase</keyword>
<dbReference type="Proteomes" id="UP001652445">
    <property type="component" value="Unassembled WGS sequence"/>
</dbReference>
<name>A0ABT2UGY5_9BACL</name>